<evidence type="ECO:0000259" key="1">
    <source>
        <dbReference type="SMART" id="SM00901"/>
    </source>
</evidence>
<name>A0A2S2FEI3_9GAMM</name>
<dbReference type="Proteomes" id="UP000245977">
    <property type="component" value="Chromosome"/>
</dbReference>
<gene>
    <name evidence="2" type="ORF">DJ533_11880</name>
</gene>
<feature type="domain" description="FRG" evidence="1">
    <location>
        <begin position="40"/>
        <end position="164"/>
    </location>
</feature>
<keyword evidence="3" id="KW-1185">Reference proteome</keyword>
<dbReference type="RefSeq" id="WP_065992815.1">
    <property type="nucleotide sequence ID" value="NZ_CP029397.2"/>
</dbReference>
<organism evidence="2 3">
    <name type="scientific">Acinetobacter defluvii</name>
    <dbReference type="NCBI Taxonomy" id="1871111"/>
    <lineage>
        <taxon>Bacteria</taxon>
        <taxon>Pseudomonadati</taxon>
        <taxon>Pseudomonadota</taxon>
        <taxon>Gammaproteobacteria</taxon>
        <taxon>Moraxellales</taxon>
        <taxon>Moraxellaceae</taxon>
        <taxon>Acinetobacter</taxon>
    </lineage>
</organism>
<protein>
    <submittedName>
        <fullName evidence="2">FRG domain-containing protein</fullName>
    </submittedName>
</protein>
<dbReference type="Pfam" id="PF08867">
    <property type="entry name" value="FRG"/>
    <property type="match status" value="1"/>
</dbReference>
<dbReference type="KEGG" id="adv:DJ533_11880"/>
<reference evidence="2" key="1">
    <citation type="submission" date="2019-08" db="EMBL/GenBank/DDBJ databases">
        <title>The complete genome of Acinetobacter defluvii strain WCHAD010030.</title>
        <authorList>
            <person name="Hu Y."/>
            <person name="Qin J."/>
            <person name="Feng Y."/>
            <person name="Zong Z."/>
        </authorList>
    </citation>
    <scope>NUCLEOTIDE SEQUENCE</scope>
    <source>
        <strain evidence="2">WCHA30</strain>
    </source>
</reference>
<dbReference type="AlphaFoldDB" id="A0A2S2FEI3"/>
<dbReference type="SMART" id="SM00901">
    <property type="entry name" value="FRG"/>
    <property type="match status" value="1"/>
</dbReference>
<evidence type="ECO:0000313" key="2">
    <source>
        <dbReference type="EMBL" id="AWL29215.1"/>
    </source>
</evidence>
<proteinExistence type="predicted"/>
<dbReference type="InterPro" id="IPR014966">
    <property type="entry name" value="FRG-dom"/>
</dbReference>
<accession>A0A2S2FEI3</accession>
<dbReference type="OrthoDB" id="9816036at2"/>
<evidence type="ECO:0000313" key="3">
    <source>
        <dbReference type="Proteomes" id="UP000245977"/>
    </source>
</evidence>
<dbReference type="EMBL" id="CP029397">
    <property type="protein sequence ID" value="AWL29215.1"/>
    <property type="molecule type" value="Genomic_DNA"/>
</dbReference>
<sequence>MKKVDYPERGYFEINIDHIDNFIELIRPDKENLRQYLNYANKKLLFRGQENSEWELTPNLFRSIPHFIARKFDGLAFVEWTYLHSFVKACDLNGVQIPYDSMIFRNNFLNEFPNSCALAPAKWPLSEYYELLSFAQHYGISTQLLDWSYQPLVACYFAASNVVKNNNIEGDFSIWCMDIEKINLLNDFEKKNIEIIDVPKSLNQNISSQQGCFTLVRQDVTRDSKCTFCDEKKRIKEVTLVNDLVAKKEQHTMLLKINLPNKFASDVLNFCDAYSINATTIFRGVTGASQHVKDQINKNKFDDCLRSRN</sequence>